<organism evidence="1 2">
    <name type="scientific">Handroanthus impetiginosus</name>
    <dbReference type="NCBI Taxonomy" id="429701"/>
    <lineage>
        <taxon>Eukaryota</taxon>
        <taxon>Viridiplantae</taxon>
        <taxon>Streptophyta</taxon>
        <taxon>Embryophyta</taxon>
        <taxon>Tracheophyta</taxon>
        <taxon>Spermatophyta</taxon>
        <taxon>Magnoliopsida</taxon>
        <taxon>eudicotyledons</taxon>
        <taxon>Gunneridae</taxon>
        <taxon>Pentapetalae</taxon>
        <taxon>asterids</taxon>
        <taxon>lamiids</taxon>
        <taxon>Lamiales</taxon>
        <taxon>Bignoniaceae</taxon>
        <taxon>Crescentiina</taxon>
        <taxon>Tabebuia alliance</taxon>
        <taxon>Handroanthus</taxon>
    </lineage>
</organism>
<proteinExistence type="predicted"/>
<dbReference type="EMBL" id="NKXS01004402">
    <property type="protein sequence ID" value="PIN06499.1"/>
    <property type="molecule type" value="Genomic_DNA"/>
</dbReference>
<dbReference type="Gene3D" id="3.10.180.10">
    <property type="entry name" value="2,3-Dihydroxybiphenyl 1,2-Dioxygenase, domain 1"/>
    <property type="match status" value="1"/>
</dbReference>
<dbReference type="SUPFAM" id="SSF54593">
    <property type="entry name" value="Glyoxalase/Bleomycin resistance protein/Dihydroxybiphenyl dioxygenase"/>
    <property type="match status" value="1"/>
</dbReference>
<accession>A0A2G9GMJ1</accession>
<evidence type="ECO:0000313" key="2">
    <source>
        <dbReference type="Proteomes" id="UP000231279"/>
    </source>
</evidence>
<protein>
    <recommendedName>
        <fullName evidence="3">VOC domain-containing protein</fullName>
    </recommendedName>
</protein>
<dbReference type="Proteomes" id="UP000231279">
    <property type="component" value="Unassembled WGS sequence"/>
</dbReference>
<evidence type="ECO:0000313" key="1">
    <source>
        <dbReference type="EMBL" id="PIN06499.1"/>
    </source>
</evidence>
<reference evidence="2" key="1">
    <citation type="journal article" date="2018" name="Gigascience">
        <title>Genome assembly of the Pink Ipe (Handroanthus impetiginosus, Bignoniaceae), a highly valued, ecologically keystone Neotropical timber forest tree.</title>
        <authorList>
            <person name="Silva-Junior O.B."/>
            <person name="Grattapaglia D."/>
            <person name="Novaes E."/>
            <person name="Collevatti R.G."/>
        </authorList>
    </citation>
    <scope>NUCLEOTIDE SEQUENCE [LARGE SCALE GENOMIC DNA]</scope>
    <source>
        <strain evidence="2">cv. UFG-1</strain>
    </source>
</reference>
<dbReference type="AlphaFoldDB" id="A0A2G9GMJ1"/>
<gene>
    <name evidence="1" type="ORF">CDL12_20954</name>
</gene>
<sequence length="56" mass="5878">MHAALRRFRVAAGAVSEAVIEGEGGCFGGRVGKVKDPYGNVWLICNPSKKDCDVAA</sequence>
<name>A0A2G9GMJ1_9LAMI</name>
<dbReference type="InterPro" id="IPR029068">
    <property type="entry name" value="Glyas_Bleomycin-R_OHBP_Dase"/>
</dbReference>
<evidence type="ECO:0008006" key="3">
    <source>
        <dbReference type="Google" id="ProtNLM"/>
    </source>
</evidence>
<comment type="caution">
    <text evidence="1">The sequence shown here is derived from an EMBL/GenBank/DDBJ whole genome shotgun (WGS) entry which is preliminary data.</text>
</comment>
<keyword evidence="2" id="KW-1185">Reference proteome</keyword>